<dbReference type="STRING" id="34002.SAMN04489859_1008112"/>
<protein>
    <submittedName>
        <fullName evidence="2">Uncharacterized protein</fullName>
    </submittedName>
</protein>
<evidence type="ECO:0000256" key="1">
    <source>
        <dbReference type="SAM" id="MobiDB-lite"/>
    </source>
</evidence>
<reference evidence="2 3" key="1">
    <citation type="submission" date="2016-10" db="EMBL/GenBank/DDBJ databases">
        <authorList>
            <person name="de Groot N.N."/>
        </authorList>
    </citation>
    <scope>NUCLEOTIDE SEQUENCE [LARGE SCALE GENOMIC DNA]</scope>
    <source>
        <strain evidence="2 3">DSM 8512</strain>
    </source>
</reference>
<proteinExistence type="predicted"/>
<feature type="compositionally biased region" description="Low complexity" evidence="1">
    <location>
        <begin position="11"/>
        <end position="20"/>
    </location>
</feature>
<dbReference type="Proteomes" id="UP000199054">
    <property type="component" value="Unassembled WGS sequence"/>
</dbReference>
<organism evidence="2 3">
    <name type="scientific">Paracoccus alcaliphilus</name>
    <dbReference type="NCBI Taxonomy" id="34002"/>
    <lineage>
        <taxon>Bacteria</taxon>
        <taxon>Pseudomonadati</taxon>
        <taxon>Pseudomonadota</taxon>
        <taxon>Alphaproteobacteria</taxon>
        <taxon>Rhodobacterales</taxon>
        <taxon>Paracoccaceae</taxon>
        <taxon>Paracoccus</taxon>
    </lineage>
</organism>
<dbReference type="AlphaFoldDB" id="A0A1H8H4U4"/>
<feature type="compositionally biased region" description="Gly residues" evidence="1">
    <location>
        <begin position="1"/>
        <end position="10"/>
    </location>
</feature>
<evidence type="ECO:0000313" key="2">
    <source>
        <dbReference type="EMBL" id="SEN51030.1"/>
    </source>
</evidence>
<name>A0A1H8H4U4_9RHOB</name>
<gene>
    <name evidence="2" type="ORF">SAMN04489859_1008112</name>
</gene>
<keyword evidence="3" id="KW-1185">Reference proteome</keyword>
<feature type="region of interest" description="Disordered" evidence="1">
    <location>
        <begin position="1"/>
        <end position="20"/>
    </location>
</feature>
<accession>A0A1H8H4U4</accession>
<dbReference type="EMBL" id="FODE01000008">
    <property type="protein sequence ID" value="SEN51030.1"/>
    <property type="molecule type" value="Genomic_DNA"/>
</dbReference>
<sequence length="94" mass="9650">MAKGHGGARPGAGRRPGAVAKAKMDIAERAKTHGEAALSALVDVMQDAEAPHSARVSAANAILDRGFGRPHQSLGLADADGGPLQVIIRRYGDD</sequence>
<evidence type="ECO:0000313" key="3">
    <source>
        <dbReference type="Proteomes" id="UP000199054"/>
    </source>
</evidence>